<feature type="compositionally biased region" description="Basic and acidic residues" evidence="1">
    <location>
        <begin position="302"/>
        <end position="321"/>
    </location>
</feature>
<dbReference type="AlphaFoldDB" id="A0AA39XX80"/>
<feature type="region of interest" description="Disordered" evidence="1">
    <location>
        <begin position="51"/>
        <end position="110"/>
    </location>
</feature>
<dbReference type="GO" id="GO:0072344">
    <property type="term" value="P:rescue of stalled ribosome"/>
    <property type="evidence" value="ECO:0007669"/>
    <property type="project" value="InterPro"/>
</dbReference>
<feature type="compositionally biased region" description="Basic and acidic residues" evidence="1">
    <location>
        <begin position="477"/>
        <end position="500"/>
    </location>
</feature>
<dbReference type="PANTHER" id="PTHR12963">
    <property type="entry name" value="THYROID RECEPTOR INTERACTING PROTEIN RELATED"/>
    <property type="match status" value="1"/>
</dbReference>
<dbReference type="InterPro" id="IPR039128">
    <property type="entry name" value="TRIP4-like"/>
</dbReference>
<feature type="compositionally biased region" description="Basic residues" evidence="1">
    <location>
        <begin position="83"/>
        <end position="93"/>
    </location>
</feature>
<dbReference type="InterPro" id="IPR009349">
    <property type="entry name" value="TRIP4/RQT4_C2HC5_Znf"/>
</dbReference>
<gene>
    <name evidence="3" type="ORF">B0T16DRAFT_334861</name>
</gene>
<name>A0AA39XX80_9PEZI</name>
<dbReference type="PANTHER" id="PTHR12963:SF4">
    <property type="entry name" value="ACTIVATING SIGNAL COINTEGRATOR 1"/>
    <property type="match status" value="1"/>
</dbReference>
<accession>A0AA39XX80</accession>
<dbReference type="GO" id="GO:0045893">
    <property type="term" value="P:positive regulation of DNA-templated transcription"/>
    <property type="evidence" value="ECO:0007669"/>
    <property type="project" value="TreeGrafter"/>
</dbReference>
<evidence type="ECO:0000259" key="2">
    <source>
        <dbReference type="Pfam" id="PF06221"/>
    </source>
</evidence>
<dbReference type="GO" id="GO:0180022">
    <property type="term" value="C:RQC-trigger complex"/>
    <property type="evidence" value="ECO:0007669"/>
    <property type="project" value="InterPro"/>
</dbReference>
<sequence>MSQAQLSRLLPLPDDELKQVLEYASTLSKSEAADHFTNLLGESPQVVDFISSFNGRRADPKPQASSAAPSSGPASEVEGVPKPNHKHKKKKAQNLHTPPPRQVATFDVAPGAVYNKKDQVGEYISRKPGAPATSNAQPAPSRAPQLKSATPPPQSSKLPPSALGALVSDLGLKPKPRSNPTSRSSTPGPASRNNVNNTKVSITGGVPMQGASTALSDLDQAIRSLEITTNPTHASNSAAGIASRRCNCVGAQHPLLDAAPNCLNCGKVICIKEGLGPCTFCGEPLLSSAEVQDMIKELRAERGREKMAADREAHKKADVGRTPRPFTKPRGDPTSAAESKALEHRDRLLNFQAQNAQRTTIRDEVADFDVSVGGSMWASPEERALALKKQQKLLRDMEWNALPEYEKRQQVVSIDLSGKKIFKKMVKKERPPSPEDVSASSGSTALRQIDGNKGQGGAFSENPLLNGLIRPVYENSGDGKLEGRKDHDKRWRKVQDDLEL</sequence>
<proteinExistence type="predicted"/>
<dbReference type="Pfam" id="PF06221">
    <property type="entry name" value="zf-C2HC5"/>
    <property type="match status" value="1"/>
</dbReference>
<feature type="region of interest" description="Disordered" evidence="1">
    <location>
        <begin position="302"/>
        <end position="337"/>
    </location>
</feature>
<reference evidence="3" key="1">
    <citation type="submission" date="2023-06" db="EMBL/GenBank/DDBJ databases">
        <title>Genome-scale phylogeny and comparative genomics of the fungal order Sordariales.</title>
        <authorList>
            <consortium name="Lawrence Berkeley National Laboratory"/>
            <person name="Hensen N."/>
            <person name="Bonometti L."/>
            <person name="Westerberg I."/>
            <person name="Brannstrom I.O."/>
            <person name="Guillou S."/>
            <person name="Cros-Aarteil S."/>
            <person name="Calhoun S."/>
            <person name="Haridas S."/>
            <person name="Kuo A."/>
            <person name="Mondo S."/>
            <person name="Pangilinan J."/>
            <person name="Riley R."/>
            <person name="Labutti K."/>
            <person name="Andreopoulos B."/>
            <person name="Lipzen A."/>
            <person name="Chen C."/>
            <person name="Yanf M."/>
            <person name="Daum C."/>
            <person name="Ng V."/>
            <person name="Clum A."/>
            <person name="Steindorff A."/>
            <person name="Ohm R."/>
            <person name="Martin F."/>
            <person name="Silar P."/>
            <person name="Natvig D."/>
            <person name="Lalanne C."/>
            <person name="Gautier V."/>
            <person name="Ament-Velasquez S.L."/>
            <person name="Kruys A."/>
            <person name="Hutchinson M.I."/>
            <person name="Powell A.J."/>
            <person name="Barry K."/>
            <person name="Miller A.N."/>
            <person name="Grigoriev I.V."/>
            <person name="Debuchy R."/>
            <person name="Gladieux P."/>
            <person name="Thoren M.H."/>
            <person name="Johannesson H."/>
        </authorList>
    </citation>
    <scope>NUCLEOTIDE SEQUENCE</scope>
    <source>
        <strain evidence="3">SMH2532-1</strain>
    </source>
</reference>
<keyword evidence="4" id="KW-1185">Reference proteome</keyword>
<protein>
    <submittedName>
        <fullName evidence="3">Zinc finger motif, C2HC5-type-domain-containing protein</fullName>
    </submittedName>
</protein>
<dbReference type="GO" id="GO:0008270">
    <property type="term" value="F:zinc ion binding"/>
    <property type="evidence" value="ECO:0007669"/>
    <property type="project" value="InterPro"/>
</dbReference>
<feature type="domain" description="TRIP4/RQT4 C2HC5-type zinc finger" evidence="2">
    <location>
        <begin position="244"/>
        <end position="295"/>
    </location>
</feature>
<feature type="region of interest" description="Disordered" evidence="1">
    <location>
        <begin position="125"/>
        <end position="208"/>
    </location>
</feature>
<organism evidence="3 4">
    <name type="scientific">Cercophora newfieldiana</name>
    <dbReference type="NCBI Taxonomy" id="92897"/>
    <lineage>
        <taxon>Eukaryota</taxon>
        <taxon>Fungi</taxon>
        <taxon>Dikarya</taxon>
        <taxon>Ascomycota</taxon>
        <taxon>Pezizomycotina</taxon>
        <taxon>Sordariomycetes</taxon>
        <taxon>Sordariomycetidae</taxon>
        <taxon>Sordariales</taxon>
        <taxon>Lasiosphaeriaceae</taxon>
        <taxon>Cercophora</taxon>
    </lineage>
</organism>
<feature type="compositionally biased region" description="Low complexity" evidence="1">
    <location>
        <begin position="61"/>
        <end position="75"/>
    </location>
</feature>
<feature type="region of interest" description="Disordered" evidence="1">
    <location>
        <begin position="426"/>
        <end position="500"/>
    </location>
</feature>
<dbReference type="GO" id="GO:0005634">
    <property type="term" value="C:nucleus"/>
    <property type="evidence" value="ECO:0007669"/>
    <property type="project" value="InterPro"/>
</dbReference>
<feature type="compositionally biased region" description="Polar residues" evidence="1">
    <location>
        <begin position="191"/>
        <end position="201"/>
    </location>
</feature>
<dbReference type="Proteomes" id="UP001174936">
    <property type="component" value="Unassembled WGS sequence"/>
</dbReference>
<dbReference type="EMBL" id="JAULSV010000006">
    <property type="protein sequence ID" value="KAK0641942.1"/>
    <property type="molecule type" value="Genomic_DNA"/>
</dbReference>
<comment type="caution">
    <text evidence="3">The sequence shown here is derived from an EMBL/GenBank/DDBJ whole genome shotgun (WGS) entry which is preliminary data.</text>
</comment>
<evidence type="ECO:0000313" key="4">
    <source>
        <dbReference type="Proteomes" id="UP001174936"/>
    </source>
</evidence>
<evidence type="ECO:0000313" key="3">
    <source>
        <dbReference type="EMBL" id="KAK0641942.1"/>
    </source>
</evidence>
<feature type="compositionally biased region" description="Low complexity" evidence="1">
    <location>
        <begin position="178"/>
        <end position="187"/>
    </location>
</feature>
<evidence type="ECO:0000256" key="1">
    <source>
        <dbReference type="SAM" id="MobiDB-lite"/>
    </source>
</evidence>